<dbReference type="EMBL" id="QUMO01000002">
    <property type="protein sequence ID" value="REF87881.1"/>
    <property type="molecule type" value="Genomic_DNA"/>
</dbReference>
<accession>A0A3D9YYZ1</accession>
<dbReference type="AlphaFoldDB" id="A0A3D9YYZ1"/>
<name>A0A3D9YYZ1_9HYPH</name>
<keyword evidence="2" id="KW-1185">Reference proteome</keyword>
<gene>
    <name evidence="1" type="ORF">DES32_1516</name>
</gene>
<evidence type="ECO:0000313" key="1">
    <source>
        <dbReference type="EMBL" id="REF87881.1"/>
    </source>
</evidence>
<comment type="caution">
    <text evidence="1">The sequence shown here is derived from an EMBL/GenBank/DDBJ whole genome shotgun (WGS) entry which is preliminary data.</text>
</comment>
<proteinExistence type="predicted"/>
<organism evidence="1 2">
    <name type="scientific">Methylovirgula ligni</name>
    <dbReference type="NCBI Taxonomy" id="569860"/>
    <lineage>
        <taxon>Bacteria</taxon>
        <taxon>Pseudomonadati</taxon>
        <taxon>Pseudomonadota</taxon>
        <taxon>Alphaproteobacteria</taxon>
        <taxon>Hyphomicrobiales</taxon>
        <taxon>Beijerinckiaceae</taxon>
        <taxon>Methylovirgula</taxon>
    </lineage>
</organism>
<protein>
    <submittedName>
        <fullName evidence="1">Uncharacterized protein</fullName>
    </submittedName>
</protein>
<dbReference type="Proteomes" id="UP000256900">
    <property type="component" value="Unassembled WGS sequence"/>
</dbReference>
<sequence length="109" mass="12297">MNHSANFLKHADRDPVEILKLDEEETDFVILFAAKWYRDLSGESNRVLSVFILWFSIKHPGVLGDAAKAALQSAGFLDQMEQAIKHASVLSRENLLLLGQKMLEMAEAR</sequence>
<evidence type="ECO:0000313" key="2">
    <source>
        <dbReference type="Proteomes" id="UP000256900"/>
    </source>
</evidence>
<reference evidence="1 2" key="1">
    <citation type="submission" date="2018-08" db="EMBL/GenBank/DDBJ databases">
        <title>Genomic Encyclopedia of Type Strains, Phase IV (KMG-IV): sequencing the most valuable type-strain genomes for metagenomic binning, comparative biology and taxonomic classification.</title>
        <authorList>
            <person name="Goeker M."/>
        </authorList>
    </citation>
    <scope>NUCLEOTIDE SEQUENCE [LARGE SCALE GENOMIC DNA]</scope>
    <source>
        <strain evidence="1 2">BW863</strain>
    </source>
</reference>